<gene>
    <name evidence="3" type="ORF">PHATRDRAFT_34419</name>
</gene>
<evidence type="ECO:0000313" key="3">
    <source>
        <dbReference type="EMBL" id="EEC49714.1"/>
    </source>
</evidence>
<accession>B7FVZ7</accession>
<dbReference type="OrthoDB" id="49222at2759"/>
<evidence type="ECO:0000256" key="1">
    <source>
        <dbReference type="SAM" id="MobiDB-lite"/>
    </source>
</evidence>
<evidence type="ECO:0000313" key="4">
    <source>
        <dbReference type="Proteomes" id="UP000000759"/>
    </source>
</evidence>
<keyword evidence="4" id="KW-1185">Reference proteome</keyword>
<dbReference type="KEGG" id="pti:PHATRDRAFT_34419"/>
<feature type="region of interest" description="Disordered" evidence="1">
    <location>
        <begin position="452"/>
        <end position="520"/>
    </location>
</feature>
<feature type="compositionally biased region" description="Gly residues" evidence="1">
    <location>
        <begin position="511"/>
        <end position="520"/>
    </location>
</feature>
<feature type="compositionally biased region" description="Polar residues" evidence="1">
    <location>
        <begin position="283"/>
        <end position="303"/>
    </location>
</feature>
<feature type="region of interest" description="Disordered" evidence="1">
    <location>
        <begin position="223"/>
        <end position="330"/>
    </location>
</feature>
<dbReference type="RefSeq" id="XP_002179016.1">
    <property type="nucleotide sequence ID" value="XM_002178980.1"/>
</dbReference>
<feature type="compositionally biased region" description="Acidic residues" evidence="1">
    <location>
        <begin position="467"/>
        <end position="478"/>
    </location>
</feature>
<proteinExistence type="predicted"/>
<reference evidence="4" key="2">
    <citation type="submission" date="2008-08" db="EMBL/GenBank/DDBJ databases">
        <authorList>
            <consortium name="Diatom Consortium"/>
            <person name="Grigoriev I."/>
            <person name="Grimwood J."/>
            <person name="Kuo A."/>
            <person name="Otillar R.P."/>
            <person name="Salamov A."/>
            <person name="Detter J.C."/>
            <person name="Lindquist E."/>
            <person name="Shapiro H."/>
            <person name="Lucas S."/>
            <person name="Glavina del Rio T."/>
            <person name="Pitluck S."/>
            <person name="Rokhsar D."/>
            <person name="Bowler C."/>
        </authorList>
    </citation>
    <scope>GENOME REANNOTATION</scope>
    <source>
        <strain evidence="4">CCAP 1055/1</strain>
    </source>
</reference>
<feature type="domain" description="DUF6824" evidence="2">
    <location>
        <begin position="381"/>
        <end position="462"/>
    </location>
</feature>
<sequence>MVKFPKPSLRKRRVGTIARSARCATRDHRRDCPAVDPDRVLCLPENAFQVDHIRHHDRRFPSCSVSWMIEFLTLLILGKYRHHVHSHILRRPVKRLTNQSLLTPHLVGSFRLAFPKCRGPTTLPRSFFLPPDHRPVLVVLSSGTCPLLTAKIPMANEVTENVAAQHHESPADLAFVAPRTNDLSVGSSVEPWRHHHDRNLDLLHNTPNASHSDAAIVINNNLPEAKRFEEGPSKSSTSLLGKRRSPPSEPEATDASQTRQKSGPVVSVEQQASALAVIPSPLSVGTTTGNTAAPVEPSNTTSGEAPPKSPSAITVLNPTQQQQPQTEEEEGGLKLLFAASLLQQTSGDLASTLPTVPVATSVSTPSNNGGAATVAVPTDHDVLCGRGGLINKHPGNVVYRKVVEYNKAVYKQVPKRHRILVPQSIVQTIRNSGGRFLQSTHTSWTEIPPHRAVQKTSQALREKPRGDEDEFELQEDDISAAGNQKNSSDSVGQHNSSDTYIDKNNSNEGSDNGGGWIVAT</sequence>
<dbReference type="Pfam" id="PF20710">
    <property type="entry name" value="DUF6824"/>
    <property type="match status" value="1"/>
</dbReference>
<dbReference type="InParanoid" id="B7FVZ7"/>
<dbReference type="AlphaFoldDB" id="B7FVZ7"/>
<dbReference type="GeneID" id="7199586"/>
<dbReference type="EMBL" id="CM000608">
    <property type="protein sequence ID" value="EEC49714.1"/>
    <property type="molecule type" value="Genomic_DNA"/>
</dbReference>
<dbReference type="InterPro" id="IPR049227">
    <property type="entry name" value="DUF6824"/>
</dbReference>
<organism evidence="3 4">
    <name type="scientific">Phaeodactylum tricornutum (strain CCAP 1055/1)</name>
    <dbReference type="NCBI Taxonomy" id="556484"/>
    <lineage>
        <taxon>Eukaryota</taxon>
        <taxon>Sar</taxon>
        <taxon>Stramenopiles</taxon>
        <taxon>Ochrophyta</taxon>
        <taxon>Bacillariophyta</taxon>
        <taxon>Bacillariophyceae</taxon>
        <taxon>Bacillariophycidae</taxon>
        <taxon>Naviculales</taxon>
        <taxon>Phaeodactylaceae</taxon>
        <taxon>Phaeodactylum</taxon>
    </lineage>
</organism>
<dbReference type="PaxDb" id="2850-Phatr34419"/>
<protein>
    <recommendedName>
        <fullName evidence="2">DUF6824 domain-containing protein</fullName>
    </recommendedName>
</protein>
<reference evidence="3 4" key="1">
    <citation type="journal article" date="2008" name="Nature">
        <title>The Phaeodactylum genome reveals the evolutionary history of diatom genomes.</title>
        <authorList>
            <person name="Bowler C."/>
            <person name="Allen A.E."/>
            <person name="Badger J.H."/>
            <person name="Grimwood J."/>
            <person name="Jabbari K."/>
            <person name="Kuo A."/>
            <person name="Maheswari U."/>
            <person name="Martens C."/>
            <person name="Maumus F."/>
            <person name="Otillar R.P."/>
            <person name="Rayko E."/>
            <person name="Salamov A."/>
            <person name="Vandepoele K."/>
            <person name="Beszteri B."/>
            <person name="Gruber A."/>
            <person name="Heijde M."/>
            <person name="Katinka M."/>
            <person name="Mock T."/>
            <person name="Valentin K."/>
            <person name="Verret F."/>
            <person name="Berges J.A."/>
            <person name="Brownlee C."/>
            <person name="Cadoret J.P."/>
            <person name="Chiovitti A."/>
            <person name="Choi C.J."/>
            <person name="Coesel S."/>
            <person name="De Martino A."/>
            <person name="Detter J.C."/>
            <person name="Durkin C."/>
            <person name="Falciatore A."/>
            <person name="Fournet J."/>
            <person name="Haruta M."/>
            <person name="Huysman M.J."/>
            <person name="Jenkins B.D."/>
            <person name="Jiroutova K."/>
            <person name="Jorgensen R.E."/>
            <person name="Joubert Y."/>
            <person name="Kaplan A."/>
            <person name="Kroger N."/>
            <person name="Kroth P.G."/>
            <person name="La Roche J."/>
            <person name="Lindquist E."/>
            <person name="Lommer M."/>
            <person name="Martin-Jezequel V."/>
            <person name="Lopez P.J."/>
            <person name="Lucas S."/>
            <person name="Mangogna M."/>
            <person name="McGinnis K."/>
            <person name="Medlin L.K."/>
            <person name="Montsant A."/>
            <person name="Oudot-Le Secq M.P."/>
            <person name="Napoli C."/>
            <person name="Obornik M."/>
            <person name="Parker M.S."/>
            <person name="Petit J.L."/>
            <person name="Porcel B.M."/>
            <person name="Poulsen N."/>
            <person name="Robison M."/>
            <person name="Rychlewski L."/>
            <person name="Rynearson T.A."/>
            <person name="Schmutz J."/>
            <person name="Shapiro H."/>
            <person name="Siaut M."/>
            <person name="Stanley M."/>
            <person name="Sussman M.R."/>
            <person name="Taylor A.R."/>
            <person name="Vardi A."/>
            <person name="von Dassow P."/>
            <person name="Vyverman W."/>
            <person name="Willis A."/>
            <person name="Wyrwicz L.S."/>
            <person name="Rokhsar D.S."/>
            <person name="Weissenbach J."/>
            <person name="Armbrust E.V."/>
            <person name="Green B.R."/>
            <person name="Van de Peer Y."/>
            <person name="Grigoriev I.V."/>
        </authorList>
    </citation>
    <scope>NUCLEOTIDE SEQUENCE [LARGE SCALE GENOMIC DNA]</scope>
    <source>
        <strain evidence="3 4">CCAP 1055/1</strain>
    </source>
</reference>
<dbReference type="HOGENOM" id="CLU_524272_0_0_1"/>
<name>B7FVZ7_PHATC</name>
<dbReference type="Proteomes" id="UP000000759">
    <property type="component" value="Chromosome 5"/>
</dbReference>
<evidence type="ECO:0000259" key="2">
    <source>
        <dbReference type="Pfam" id="PF20710"/>
    </source>
</evidence>
<feature type="compositionally biased region" description="Polar residues" evidence="1">
    <location>
        <begin position="481"/>
        <end position="503"/>
    </location>
</feature>